<reference evidence="10" key="1">
    <citation type="submission" date="2022-11" db="UniProtKB">
        <authorList>
            <consortium name="WormBaseParasite"/>
        </authorList>
    </citation>
    <scope>IDENTIFICATION</scope>
</reference>
<evidence type="ECO:0000313" key="10">
    <source>
        <dbReference type="WBParaSite" id="nRc.2.0.1.t20939-RA"/>
    </source>
</evidence>
<dbReference type="PANTHER" id="PTHR32468:SF0">
    <property type="entry name" value="K(+)_H(+) ANTIPORTER 1"/>
    <property type="match status" value="1"/>
</dbReference>
<dbReference type="WBParaSite" id="nRc.2.0.1.t20939-RA">
    <property type="protein sequence ID" value="nRc.2.0.1.t20939-RA"/>
    <property type="gene ID" value="nRc.2.0.1.g20939"/>
</dbReference>
<dbReference type="PANTHER" id="PTHR32468">
    <property type="entry name" value="CATION/H + ANTIPORTER"/>
    <property type="match status" value="1"/>
</dbReference>
<accession>A0A915J565</accession>
<keyword evidence="4 7" id="KW-1133">Transmembrane helix</keyword>
<evidence type="ECO:0000256" key="1">
    <source>
        <dbReference type="ARBA" id="ARBA00004141"/>
    </source>
</evidence>
<name>A0A915J565_ROMCU</name>
<protein>
    <submittedName>
        <fullName evidence="10">Cation/H+ exchanger domain-containing protein</fullName>
    </submittedName>
</protein>
<proteinExistence type="predicted"/>
<evidence type="ECO:0000256" key="2">
    <source>
        <dbReference type="ARBA" id="ARBA00022448"/>
    </source>
</evidence>
<dbReference type="Proteomes" id="UP000887565">
    <property type="component" value="Unplaced"/>
</dbReference>
<evidence type="ECO:0000256" key="4">
    <source>
        <dbReference type="ARBA" id="ARBA00022989"/>
    </source>
</evidence>
<dbReference type="AlphaFoldDB" id="A0A915J565"/>
<dbReference type="Pfam" id="PF00999">
    <property type="entry name" value="Na_H_Exchanger"/>
    <property type="match status" value="1"/>
</dbReference>
<dbReference type="Gene3D" id="1.20.1530.20">
    <property type="match status" value="1"/>
</dbReference>
<evidence type="ECO:0000313" key="9">
    <source>
        <dbReference type="Proteomes" id="UP000887565"/>
    </source>
</evidence>
<evidence type="ECO:0000256" key="6">
    <source>
        <dbReference type="ARBA" id="ARBA00023136"/>
    </source>
</evidence>
<keyword evidence="6 7" id="KW-0472">Membrane</keyword>
<dbReference type="GO" id="GO:1902600">
    <property type="term" value="P:proton transmembrane transport"/>
    <property type="evidence" value="ECO:0007669"/>
    <property type="project" value="InterPro"/>
</dbReference>
<evidence type="ECO:0000259" key="8">
    <source>
        <dbReference type="Pfam" id="PF00999"/>
    </source>
</evidence>
<dbReference type="InterPro" id="IPR038770">
    <property type="entry name" value="Na+/solute_symporter_sf"/>
</dbReference>
<dbReference type="InterPro" id="IPR050794">
    <property type="entry name" value="CPA2_transporter"/>
</dbReference>
<keyword evidence="2" id="KW-0813">Transport</keyword>
<feature type="transmembrane region" description="Helical" evidence="7">
    <location>
        <begin position="43"/>
        <end position="74"/>
    </location>
</feature>
<dbReference type="InterPro" id="IPR006153">
    <property type="entry name" value="Cation/H_exchanger_TM"/>
</dbReference>
<keyword evidence="9" id="KW-1185">Reference proteome</keyword>
<sequence>MTALYVFLLALAYTLILLFGFRKLTLMLFDRFMAKNSNPVSQFLVASVFCCLFISAWITELIGIHAIFGAFLLGLVIPRGNNMAIKLTEKIEDVIIVGFLPLTEVLLLNPRCRRKRVKSLDDDKQEPKISLKTLCLPEIGS</sequence>
<dbReference type="GO" id="GO:0016020">
    <property type="term" value="C:membrane"/>
    <property type="evidence" value="ECO:0007669"/>
    <property type="project" value="UniProtKB-SubCell"/>
</dbReference>
<keyword evidence="5" id="KW-0406">Ion transport</keyword>
<feature type="domain" description="Cation/H+ exchanger transmembrane" evidence="8">
    <location>
        <begin position="4"/>
        <end position="95"/>
    </location>
</feature>
<keyword evidence="3 7" id="KW-0812">Transmembrane</keyword>
<comment type="subcellular location">
    <subcellularLocation>
        <location evidence="1">Membrane</location>
        <topology evidence="1">Multi-pass membrane protein</topology>
    </subcellularLocation>
</comment>
<feature type="transmembrane region" description="Helical" evidence="7">
    <location>
        <begin position="6"/>
        <end position="22"/>
    </location>
</feature>
<evidence type="ECO:0000256" key="5">
    <source>
        <dbReference type="ARBA" id="ARBA00023065"/>
    </source>
</evidence>
<organism evidence="9 10">
    <name type="scientific">Romanomermis culicivorax</name>
    <name type="common">Nematode worm</name>
    <dbReference type="NCBI Taxonomy" id="13658"/>
    <lineage>
        <taxon>Eukaryota</taxon>
        <taxon>Metazoa</taxon>
        <taxon>Ecdysozoa</taxon>
        <taxon>Nematoda</taxon>
        <taxon>Enoplea</taxon>
        <taxon>Dorylaimia</taxon>
        <taxon>Mermithida</taxon>
        <taxon>Mermithoidea</taxon>
        <taxon>Mermithidae</taxon>
        <taxon>Romanomermis</taxon>
    </lineage>
</organism>
<evidence type="ECO:0000256" key="7">
    <source>
        <dbReference type="SAM" id="Phobius"/>
    </source>
</evidence>
<dbReference type="GO" id="GO:0015297">
    <property type="term" value="F:antiporter activity"/>
    <property type="evidence" value="ECO:0007669"/>
    <property type="project" value="InterPro"/>
</dbReference>
<evidence type="ECO:0000256" key="3">
    <source>
        <dbReference type="ARBA" id="ARBA00022692"/>
    </source>
</evidence>